<feature type="domain" description="Rhodanese" evidence="8">
    <location>
        <begin position="27"/>
        <end position="124"/>
    </location>
</feature>
<evidence type="ECO:0000259" key="8">
    <source>
        <dbReference type="PROSITE" id="PS50206"/>
    </source>
</evidence>
<dbReference type="GO" id="GO:0005637">
    <property type="term" value="C:nuclear inner membrane"/>
    <property type="evidence" value="ECO:0007669"/>
    <property type="project" value="UniProtKB-SubCell"/>
</dbReference>
<proteinExistence type="inferred from homology"/>
<dbReference type="Pfam" id="PF00581">
    <property type="entry name" value="Rhodanese"/>
    <property type="match status" value="1"/>
</dbReference>
<dbReference type="GO" id="GO:2001244">
    <property type="term" value="P:positive regulation of intrinsic apoptotic signaling pathway"/>
    <property type="evidence" value="ECO:0007669"/>
    <property type="project" value="TreeGrafter"/>
</dbReference>
<protein>
    <recommendedName>
        <fullName evidence="11">Serine/threonine/tyrosine-interacting-like protein 1</fullName>
    </recommendedName>
</protein>
<dbReference type="AlphaFoldDB" id="A0AAN8QZP7"/>
<dbReference type="GO" id="GO:0004864">
    <property type="term" value="F:protein phosphatase inhibitor activity"/>
    <property type="evidence" value="ECO:0007669"/>
    <property type="project" value="TreeGrafter"/>
</dbReference>
<dbReference type="InterPro" id="IPR029021">
    <property type="entry name" value="Prot-tyrosine_phosphatase-like"/>
</dbReference>
<dbReference type="PROSITE" id="PS50054">
    <property type="entry name" value="TYR_PHOSPHATASE_DUAL"/>
    <property type="match status" value="1"/>
</dbReference>
<dbReference type="GO" id="GO:0062030">
    <property type="term" value="P:negative regulation of stress granule assembly"/>
    <property type="evidence" value="ECO:0007669"/>
    <property type="project" value="TreeGrafter"/>
</dbReference>
<name>A0AAN8QZP7_9TELE</name>
<reference evidence="9 10" key="1">
    <citation type="submission" date="2021-04" db="EMBL/GenBank/DDBJ databases">
        <authorList>
            <person name="De Guttry C."/>
            <person name="Zahm M."/>
            <person name="Klopp C."/>
            <person name="Cabau C."/>
            <person name="Louis A."/>
            <person name="Berthelot C."/>
            <person name="Parey E."/>
            <person name="Roest Crollius H."/>
            <person name="Montfort J."/>
            <person name="Robinson-Rechavi M."/>
            <person name="Bucao C."/>
            <person name="Bouchez O."/>
            <person name="Gislard M."/>
            <person name="Lluch J."/>
            <person name="Milhes M."/>
            <person name="Lampietro C."/>
            <person name="Lopez Roques C."/>
            <person name="Donnadieu C."/>
            <person name="Braasch I."/>
            <person name="Desvignes T."/>
            <person name="Postlethwait J."/>
            <person name="Bobe J."/>
            <person name="Wedekind C."/>
            <person name="Guiguen Y."/>
        </authorList>
    </citation>
    <scope>NUCLEOTIDE SEQUENCE [LARGE SCALE GENOMIC DNA]</scope>
    <source>
        <strain evidence="9">Cs_M1</strain>
        <tissue evidence="9">Blood</tissue>
    </source>
</reference>
<dbReference type="Pfam" id="PF07851">
    <property type="entry name" value="TMEM120A-B"/>
    <property type="match status" value="1"/>
</dbReference>
<comment type="similarity">
    <text evidence="2">Belongs to the TMEM120 family.</text>
</comment>
<feature type="transmembrane region" description="Helical" evidence="6">
    <location>
        <begin position="334"/>
        <end position="352"/>
    </location>
</feature>
<dbReference type="Pfam" id="PF00782">
    <property type="entry name" value="DSPc"/>
    <property type="match status" value="1"/>
</dbReference>
<dbReference type="SMART" id="SM00195">
    <property type="entry name" value="DSPc"/>
    <property type="match status" value="1"/>
</dbReference>
<comment type="caution">
    <text evidence="9">The sequence shown here is derived from an EMBL/GenBank/DDBJ whole genome shotgun (WGS) entry which is preliminary data.</text>
</comment>
<evidence type="ECO:0000256" key="2">
    <source>
        <dbReference type="ARBA" id="ARBA00009700"/>
    </source>
</evidence>
<feature type="transmembrane region" description="Helical" evidence="6">
    <location>
        <begin position="390"/>
        <end position="411"/>
    </location>
</feature>
<dbReference type="PANTHER" id="PTHR46659:SF1">
    <property type="entry name" value="SERINE_THREONINE_TYROSINE-INTERACTING-LIKE PROTEIN 1"/>
    <property type="match status" value="1"/>
</dbReference>
<dbReference type="SUPFAM" id="SSF52799">
    <property type="entry name" value="(Phosphotyrosine protein) phosphatases II"/>
    <property type="match status" value="1"/>
</dbReference>
<keyword evidence="3 6" id="KW-0812">Transmembrane</keyword>
<evidence type="ECO:0000256" key="5">
    <source>
        <dbReference type="ARBA" id="ARBA00023136"/>
    </source>
</evidence>
<evidence type="ECO:0000313" key="9">
    <source>
        <dbReference type="EMBL" id="KAK6322505.1"/>
    </source>
</evidence>
<dbReference type="GO" id="GO:0005739">
    <property type="term" value="C:mitochondrion"/>
    <property type="evidence" value="ECO:0007669"/>
    <property type="project" value="TreeGrafter"/>
</dbReference>
<gene>
    <name evidence="9" type="ORF">J4Q44_G00072970</name>
</gene>
<keyword evidence="5 6" id="KW-0472">Membrane</keyword>
<dbReference type="FunFam" id="3.90.190.10:FF:000082">
    <property type="entry name" value="Serine/threonine/tyrosine-interacting-like protein 1"/>
    <property type="match status" value="1"/>
</dbReference>
<evidence type="ECO:0000256" key="3">
    <source>
        <dbReference type="ARBA" id="ARBA00022692"/>
    </source>
</evidence>
<evidence type="ECO:0000256" key="6">
    <source>
        <dbReference type="SAM" id="Phobius"/>
    </source>
</evidence>
<dbReference type="InterPro" id="IPR000340">
    <property type="entry name" value="Dual-sp_phosphatase_cat-dom"/>
</dbReference>
<dbReference type="CDD" id="cd14517">
    <property type="entry name" value="DSP_STYXL1"/>
    <property type="match status" value="1"/>
</dbReference>
<dbReference type="PANTHER" id="PTHR46659">
    <property type="entry name" value="SERINE/THREONINE/TYROSINE-INTERACTING-LIKE PROTEIN 1"/>
    <property type="match status" value="1"/>
</dbReference>
<comment type="subcellular location">
    <subcellularLocation>
        <location evidence="1">Nucleus inner membrane</location>
        <topology evidence="1">Multi-pass membrane protein</topology>
    </subcellularLocation>
</comment>
<dbReference type="SUPFAM" id="SSF52821">
    <property type="entry name" value="Rhodanese/Cell cycle control phosphatase"/>
    <property type="match status" value="1"/>
</dbReference>
<dbReference type="SMART" id="SM00450">
    <property type="entry name" value="RHOD"/>
    <property type="match status" value="1"/>
</dbReference>
<dbReference type="InterPro" id="IPR012926">
    <property type="entry name" value="TMEM120A/B"/>
</dbReference>
<dbReference type="Gene3D" id="3.40.250.10">
    <property type="entry name" value="Rhodanese-like domain"/>
    <property type="match status" value="1"/>
</dbReference>
<dbReference type="GO" id="GO:0019903">
    <property type="term" value="F:protein phosphatase binding"/>
    <property type="evidence" value="ECO:0007669"/>
    <property type="project" value="TreeGrafter"/>
</dbReference>
<evidence type="ECO:0000256" key="1">
    <source>
        <dbReference type="ARBA" id="ARBA00004473"/>
    </source>
</evidence>
<feature type="domain" description="Tyrosine-protein phosphatase" evidence="7">
    <location>
        <begin position="141"/>
        <end position="284"/>
    </location>
</feature>
<evidence type="ECO:0008006" key="11">
    <source>
        <dbReference type="Google" id="ProtNLM"/>
    </source>
</evidence>
<dbReference type="PROSITE" id="PS50206">
    <property type="entry name" value="RHODANESE_3"/>
    <property type="match status" value="1"/>
</dbReference>
<keyword evidence="4 6" id="KW-1133">Transmembrane helix</keyword>
<dbReference type="InterPro" id="IPR036873">
    <property type="entry name" value="Rhodanese-like_dom_sf"/>
</dbReference>
<accession>A0AAN8QZP7</accession>
<evidence type="ECO:0000256" key="4">
    <source>
        <dbReference type="ARBA" id="ARBA00022989"/>
    </source>
</evidence>
<evidence type="ECO:0000313" key="10">
    <source>
        <dbReference type="Proteomes" id="UP001356427"/>
    </source>
</evidence>
<dbReference type="InterPro" id="IPR001763">
    <property type="entry name" value="Rhodanese-like_dom"/>
</dbReference>
<organism evidence="9 10">
    <name type="scientific">Coregonus suidteri</name>
    <dbReference type="NCBI Taxonomy" id="861788"/>
    <lineage>
        <taxon>Eukaryota</taxon>
        <taxon>Metazoa</taxon>
        <taxon>Chordata</taxon>
        <taxon>Craniata</taxon>
        <taxon>Vertebrata</taxon>
        <taxon>Euteleostomi</taxon>
        <taxon>Actinopterygii</taxon>
        <taxon>Neopterygii</taxon>
        <taxon>Teleostei</taxon>
        <taxon>Protacanthopterygii</taxon>
        <taxon>Salmoniformes</taxon>
        <taxon>Salmonidae</taxon>
        <taxon>Coregoninae</taxon>
        <taxon>Coregonus</taxon>
    </lineage>
</organism>
<dbReference type="GO" id="GO:0001691">
    <property type="term" value="F:pseudophosphatase activity"/>
    <property type="evidence" value="ECO:0007669"/>
    <property type="project" value="TreeGrafter"/>
</dbReference>
<sequence>MAGTTFCEASELYNILNQYTRLSRLSEFNFLCLIDARAKGQYNASHIITARNAKWDSKGKLIMPVGVEVESMRYIVVYDSSTSSLQGSGEAIECAEALTKSSRYPVQILKGGYQRFSAFYPFFRTQKILYTIKELESLRPYPVELLPGQLYLGDYKQAINPHVLKDLNMSTLVNVSEDSSHMFEKGNHTILHINVADSVEADLYSSFERICVFIDSRLNTGSAVLIFSSHGISRCSAAAIAFLLHHLKYTLGEVWEHVLQCKTNMRPNRGFVQQLSDWELHTLGRRMTDIAEPAIEKMETRRLYKQKLEEVSKLQDSCSHAIARQRNKLKELTVLYLSLVLGIVNVTLLNKHSKFTYKDEYEKFKLVLTVLLLFFSFTCRFVFSYRALDAHFNFLLVWYYCTLTIRESILISNGSRINGWWVFHHYVFCFLYGVMLTCPEGILYQMFRNQFLAYCLYQSFVQFLQYYYQSGCLYRLRALGESHNMDLPVGFPVVDVARPSF</sequence>
<dbReference type="EMBL" id="JAGTTL010000005">
    <property type="protein sequence ID" value="KAK6322505.1"/>
    <property type="molecule type" value="Genomic_DNA"/>
</dbReference>
<dbReference type="Proteomes" id="UP001356427">
    <property type="component" value="Unassembled WGS sequence"/>
</dbReference>
<dbReference type="Gene3D" id="3.90.190.10">
    <property type="entry name" value="Protein tyrosine phosphatase superfamily"/>
    <property type="match status" value="1"/>
</dbReference>
<dbReference type="InterPro" id="IPR053272">
    <property type="entry name" value="STY_interacting-like"/>
</dbReference>
<feature type="transmembrane region" description="Helical" evidence="6">
    <location>
        <begin position="364"/>
        <end position="383"/>
    </location>
</feature>
<dbReference type="InterPro" id="IPR020422">
    <property type="entry name" value="TYR_PHOSPHATASE_DUAL_dom"/>
</dbReference>
<feature type="transmembrane region" description="Helical" evidence="6">
    <location>
        <begin position="423"/>
        <end position="444"/>
    </location>
</feature>
<evidence type="ECO:0000259" key="7">
    <source>
        <dbReference type="PROSITE" id="PS50054"/>
    </source>
</evidence>
<keyword evidence="10" id="KW-1185">Reference proteome</keyword>